<comment type="caution">
    <text evidence="7">The sequence shown here is derived from an EMBL/GenBank/DDBJ whole genome shotgun (WGS) entry which is preliminary data.</text>
</comment>
<keyword evidence="3" id="KW-0343">GTPase activation</keyword>
<dbReference type="GO" id="GO:0005096">
    <property type="term" value="F:GTPase activator activity"/>
    <property type="evidence" value="ECO:0007669"/>
    <property type="project" value="UniProtKB-KW"/>
</dbReference>
<dbReference type="PIRSF" id="PIRSF016550">
    <property type="entry name" value="Rab_ger_ger_transf_A_euk"/>
    <property type="match status" value="1"/>
</dbReference>
<dbReference type="SUPFAM" id="SSF51905">
    <property type="entry name" value="FAD/NAD(P)-binding domain"/>
    <property type="match status" value="2"/>
</dbReference>
<keyword evidence="8" id="KW-1185">Reference proteome</keyword>
<feature type="region of interest" description="Disordered" evidence="5">
    <location>
        <begin position="137"/>
        <end position="212"/>
    </location>
</feature>
<dbReference type="FunFam" id="1.10.405.10:FF:000003">
    <property type="entry name" value="Rab proteins geranylgeranyltransferase component A"/>
    <property type="match status" value="1"/>
</dbReference>
<gene>
    <name evidence="7" type="primary">Chml</name>
    <name evidence="7" type="ORF">GRAVAR_R06657</name>
</gene>
<dbReference type="PANTHER" id="PTHR11787:SF4">
    <property type="entry name" value="CHM, RAB ESCORT PROTEIN 1"/>
    <property type="match status" value="1"/>
</dbReference>
<evidence type="ECO:0000256" key="2">
    <source>
        <dbReference type="ARBA" id="ARBA00005593"/>
    </source>
</evidence>
<dbReference type="FunFam" id="3.50.50.60:FF:000108">
    <property type="entry name" value="Rab proteins geranylgeranyltransferase component A"/>
    <property type="match status" value="1"/>
</dbReference>
<keyword evidence="7" id="KW-0808">Transferase</keyword>
<dbReference type="InterPro" id="IPR018203">
    <property type="entry name" value="GDP_dissociation_inhibitor"/>
</dbReference>
<evidence type="ECO:0000256" key="1">
    <source>
        <dbReference type="ARBA" id="ARBA00004514"/>
    </source>
</evidence>
<dbReference type="InterPro" id="IPR036188">
    <property type="entry name" value="FAD/NAD-bd_sf"/>
</dbReference>
<dbReference type="GO" id="GO:0016740">
    <property type="term" value="F:transferase activity"/>
    <property type="evidence" value="ECO:0007669"/>
    <property type="project" value="UniProtKB-KW"/>
</dbReference>
<dbReference type="Gene3D" id="3.30.519.10">
    <property type="entry name" value="Guanine Nucleotide Dissociation Inhibitor, domain 2"/>
    <property type="match status" value="1"/>
</dbReference>
<feature type="non-terminal residue" evidence="7">
    <location>
        <position position="652"/>
    </location>
</feature>
<dbReference type="GO" id="GO:0005968">
    <property type="term" value="C:Rab-protein geranylgeranyltransferase complex"/>
    <property type="evidence" value="ECO:0007669"/>
    <property type="project" value="InterPro"/>
</dbReference>
<accession>A0A7K8ZIS6</accession>
<dbReference type="EMBL" id="VWZG01002872">
    <property type="protein sequence ID" value="NXG15704.1"/>
    <property type="molecule type" value="Genomic_DNA"/>
</dbReference>
<sequence>MADNLPSEFEVVVVGTGLPESIVAAACARSGQRVLHVDSRNYYGGNWASFSFSGLLSWIKENQQKTDLSDECEDWRKLILEDEEAIPLSRKDKTIQHVEDFCFGDQDSAEGVEEAGALPKLPVFRASGAQGVSPALETECPAVESPCPGTESREPEQGMGTEPAGAMEPAGATEGSGAGPTPASESSPDESTPQLEQTEAAPSGSSTQEPKKITYSQIVREGRRFNIDLVSKLLYSRGLLIDLLIKSNVSRYAEFKNATRILAFQEGKVEQVPCSRADVFNSKQLTMVEKRMLMKFLTFCLDYEQHPEEYQDHEGSTFAQFLQTRKLTPSLQHFILHSIAMVSETQCRTLEGLQATKKFLQCLGRYGNTPFLFPLYGQGEIPQCFCRLCAVFGGIYCLRHAVRCLVVDKASGRCKAIVDHFGQRISAKYFIVEDSYLSEGTCTNVCYRQISRAVLITDQSVLNTDSEQQVSILTVPPVELGKPAVCVIELCSSTMTCMKGTYLVHLTCPSTQTAREDLEPVVQKLFNLTAEKETENEELEKPRVLWAVYFNMRDSSGAERNSYDGLPSNVYVCSGPDSALGNDCAVKQAESIFQEMFPTEEFCPPPPNPEDIIYDENELEPEESGISNSAEAKPKSSAEESSSGEGASVTKE</sequence>
<dbReference type="GO" id="GO:0005634">
    <property type="term" value="C:nucleus"/>
    <property type="evidence" value="ECO:0007669"/>
    <property type="project" value="TreeGrafter"/>
</dbReference>
<dbReference type="Gene3D" id="1.10.405.10">
    <property type="entry name" value="Guanine Nucleotide Dissociation Inhibitor, domain 1"/>
    <property type="match status" value="1"/>
</dbReference>
<dbReference type="PRINTS" id="PR00893">
    <property type="entry name" value="RABESCORT"/>
</dbReference>
<dbReference type="GO" id="GO:0007264">
    <property type="term" value="P:small GTPase-mediated signal transduction"/>
    <property type="evidence" value="ECO:0007669"/>
    <property type="project" value="InterPro"/>
</dbReference>
<evidence type="ECO:0000313" key="7">
    <source>
        <dbReference type="EMBL" id="NXG15704.1"/>
    </source>
</evidence>
<feature type="domain" description="RAE1/2" evidence="6">
    <location>
        <begin position="450"/>
        <end position="578"/>
    </location>
</feature>
<feature type="compositionally biased region" description="Polar residues" evidence="5">
    <location>
        <begin position="183"/>
        <end position="197"/>
    </location>
</feature>
<dbReference type="AlphaFoldDB" id="A0A7K8ZIS6"/>
<dbReference type="PRINTS" id="PR00891">
    <property type="entry name" value="RABGDIREP"/>
</dbReference>
<evidence type="ECO:0000256" key="4">
    <source>
        <dbReference type="ARBA" id="ARBA00022490"/>
    </source>
</evidence>
<dbReference type="SUPFAM" id="SSF54373">
    <property type="entry name" value="FAD-linked reductases, C-terminal domain"/>
    <property type="match status" value="1"/>
</dbReference>
<dbReference type="Pfam" id="PF22603">
    <property type="entry name" value="RAE1_2_domI_C"/>
    <property type="match status" value="1"/>
</dbReference>
<dbReference type="Gene3D" id="3.50.50.60">
    <property type="entry name" value="FAD/NAD(P)-binding domain"/>
    <property type="match status" value="2"/>
</dbReference>
<comment type="similarity">
    <text evidence="2">Belongs to the Rab GDI family.</text>
</comment>
<feature type="compositionally biased region" description="Acidic residues" evidence="5">
    <location>
        <begin position="612"/>
        <end position="623"/>
    </location>
</feature>
<evidence type="ECO:0000256" key="3">
    <source>
        <dbReference type="ARBA" id="ARBA00022468"/>
    </source>
</evidence>
<feature type="compositionally biased region" description="Low complexity" evidence="5">
    <location>
        <begin position="639"/>
        <end position="652"/>
    </location>
</feature>
<reference evidence="7 8" key="1">
    <citation type="submission" date="2019-09" db="EMBL/GenBank/DDBJ databases">
        <title>Bird 10,000 Genomes (B10K) Project - Family phase.</title>
        <authorList>
            <person name="Zhang G."/>
        </authorList>
    </citation>
    <scope>NUCLEOTIDE SEQUENCE [LARGE SCALE GENOMIC DNA]</scope>
    <source>
        <strain evidence="7">B10K-DU-001-02</strain>
        <tissue evidence="7">Muscle</tissue>
    </source>
</reference>
<dbReference type="PANTHER" id="PTHR11787">
    <property type="entry name" value="RAB GDP-DISSOCIATION INHIBITOR"/>
    <property type="match status" value="1"/>
</dbReference>
<comment type="subcellular location">
    <subcellularLocation>
        <location evidence="1">Cytoplasm</location>
        <location evidence="1">Cytosol</location>
    </subcellularLocation>
</comment>
<dbReference type="InterPro" id="IPR054420">
    <property type="entry name" value="RAE1_2_domI_C"/>
</dbReference>
<evidence type="ECO:0000259" key="6">
    <source>
        <dbReference type="Pfam" id="PF22603"/>
    </source>
</evidence>
<dbReference type="InterPro" id="IPR001738">
    <property type="entry name" value="Rab_escort"/>
</dbReference>
<proteinExistence type="inferred from homology"/>
<dbReference type="GO" id="GO:0005092">
    <property type="term" value="F:GDP-dissociation inhibitor activity"/>
    <property type="evidence" value="ECO:0007669"/>
    <property type="project" value="InterPro"/>
</dbReference>
<name>A0A7K8ZIS6_9PASS</name>
<dbReference type="GO" id="GO:0016192">
    <property type="term" value="P:vesicle-mediated transport"/>
    <property type="evidence" value="ECO:0007669"/>
    <property type="project" value="TreeGrafter"/>
</dbReference>
<feature type="non-terminal residue" evidence="7">
    <location>
        <position position="1"/>
    </location>
</feature>
<dbReference type="Proteomes" id="UP000591535">
    <property type="component" value="Unassembled WGS sequence"/>
</dbReference>
<organism evidence="7 8">
    <name type="scientific">Grallaria varia</name>
    <name type="common">variegated antpitta</name>
    <dbReference type="NCBI Taxonomy" id="117165"/>
    <lineage>
        <taxon>Eukaryota</taxon>
        <taxon>Metazoa</taxon>
        <taxon>Chordata</taxon>
        <taxon>Craniata</taxon>
        <taxon>Vertebrata</taxon>
        <taxon>Euteleostomi</taxon>
        <taxon>Archelosauria</taxon>
        <taxon>Archosauria</taxon>
        <taxon>Dinosauria</taxon>
        <taxon>Saurischia</taxon>
        <taxon>Theropoda</taxon>
        <taxon>Coelurosauria</taxon>
        <taxon>Aves</taxon>
        <taxon>Neognathae</taxon>
        <taxon>Neoaves</taxon>
        <taxon>Telluraves</taxon>
        <taxon>Australaves</taxon>
        <taxon>Passeriformes</taxon>
        <taxon>Formicariidae</taxon>
        <taxon>Grallaria</taxon>
    </lineage>
</organism>
<dbReference type="Pfam" id="PF00996">
    <property type="entry name" value="GDI"/>
    <property type="match status" value="1"/>
</dbReference>
<dbReference type="GO" id="GO:0006886">
    <property type="term" value="P:intracellular protein transport"/>
    <property type="evidence" value="ECO:0007669"/>
    <property type="project" value="InterPro"/>
</dbReference>
<feature type="region of interest" description="Disordered" evidence="5">
    <location>
        <begin position="600"/>
        <end position="652"/>
    </location>
</feature>
<evidence type="ECO:0000256" key="5">
    <source>
        <dbReference type="SAM" id="MobiDB-lite"/>
    </source>
</evidence>
<dbReference type="GO" id="GO:0005829">
    <property type="term" value="C:cytosol"/>
    <property type="evidence" value="ECO:0007669"/>
    <property type="project" value="UniProtKB-SubCell"/>
</dbReference>
<protein>
    <submittedName>
        <fullName evidence="7">RAE2 geranylgeranyltransferase</fullName>
    </submittedName>
</protein>
<evidence type="ECO:0000313" key="8">
    <source>
        <dbReference type="Proteomes" id="UP000591535"/>
    </source>
</evidence>
<keyword evidence="4" id="KW-0963">Cytoplasm</keyword>